<dbReference type="Proteomes" id="UP000026961">
    <property type="component" value="Chromosome 8"/>
</dbReference>
<evidence type="ECO:0000313" key="1">
    <source>
        <dbReference type="EnsemblPlants" id="OGLUM08G14330.1"/>
    </source>
</evidence>
<reference evidence="1" key="2">
    <citation type="submission" date="2018-05" db="EMBL/GenBank/DDBJ databases">
        <title>OgluRS3 (Oryza glumaepatula Reference Sequence Version 3).</title>
        <authorList>
            <person name="Zhang J."/>
            <person name="Kudrna D."/>
            <person name="Lee S."/>
            <person name="Talag J."/>
            <person name="Welchert J."/>
            <person name="Wing R.A."/>
        </authorList>
    </citation>
    <scope>NUCLEOTIDE SEQUENCE [LARGE SCALE GENOMIC DNA]</scope>
</reference>
<dbReference type="Gramene" id="OGLUM08G14330.1">
    <property type="protein sequence ID" value="OGLUM08G14330.1"/>
    <property type="gene ID" value="OGLUM08G14330"/>
</dbReference>
<keyword evidence="2" id="KW-1185">Reference proteome</keyword>
<name>A0A0E0AUZ0_9ORYZ</name>
<dbReference type="AlphaFoldDB" id="A0A0E0AUZ0"/>
<protein>
    <submittedName>
        <fullName evidence="1">Uncharacterized protein</fullName>
    </submittedName>
</protein>
<evidence type="ECO:0000313" key="2">
    <source>
        <dbReference type="Proteomes" id="UP000026961"/>
    </source>
</evidence>
<sequence>MPSPALINMVWKKWILAPTKVVECDPSTINMFL</sequence>
<reference evidence="1" key="1">
    <citation type="submission" date="2015-04" db="UniProtKB">
        <authorList>
            <consortium name="EnsemblPlants"/>
        </authorList>
    </citation>
    <scope>IDENTIFICATION</scope>
</reference>
<proteinExistence type="predicted"/>
<dbReference type="HOGENOM" id="CLU_3385545_0_0_1"/>
<organism evidence="1">
    <name type="scientific">Oryza glumipatula</name>
    <dbReference type="NCBI Taxonomy" id="40148"/>
    <lineage>
        <taxon>Eukaryota</taxon>
        <taxon>Viridiplantae</taxon>
        <taxon>Streptophyta</taxon>
        <taxon>Embryophyta</taxon>
        <taxon>Tracheophyta</taxon>
        <taxon>Spermatophyta</taxon>
        <taxon>Magnoliopsida</taxon>
        <taxon>Liliopsida</taxon>
        <taxon>Poales</taxon>
        <taxon>Poaceae</taxon>
        <taxon>BOP clade</taxon>
        <taxon>Oryzoideae</taxon>
        <taxon>Oryzeae</taxon>
        <taxon>Oryzinae</taxon>
        <taxon>Oryza</taxon>
    </lineage>
</organism>
<dbReference type="EnsemblPlants" id="OGLUM08G14330.1">
    <property type="protein sequence ID" value="OGLUM08G14330.1"/>
    <property type="gene ID" value="OGLUM08G14330"/>
</dbReference>
<accession>A0A0E0AUZ0</accession>